<keyword evidence="3" id="KW-0808">Transferase</keyword>
<dbReference type="GO" id="GO:0008168">
    <property type="term" value="F:methyltransferase activity"/>
    <property type="evidence" value="ECO:0007669"/>
    <property type="project" value="UniProtKB-KW"/>
</dbReference>
<reference evidence="5" key="1">
    <citation type="submission" date="2018-05" db="EMBL/GenBank/DDBJ databases">
        <authorList>
            <person name="Lanie J.A."/>
            <person name="Ng W.-L."/>
            <person name="Kazmierczak K.M."/>
            <person name="Andrzejewski T.M."/>
            <person name="Davidsen T.M."/>
            <person name="Wayne K.J."/>
            <person name="Tettelin H."/>
            <person name="Glass J.I."/>
            <person name="Rusch D."/>
            <person name="Podicherti R."/>
            <person name="Tsui H.-C.T."/>
            <person name="Winkler M.E."/>
        </authorList>
    </citation>
    <scope>NUCLEOTIDE SEQUENCE</scope>
</reference>
<evidence type="ECO:0000256" key="1">
    <source>
        <dbReference type="ARBA" id="ARBA00005189"/>
    </source>
</evidence>
<keyword evidence="2" id="KW-0489">Methyltransferase</keyword>
<dbReference type="PANTHER" id="PTHR44307">
    <property type="entry name" value="PHOSPHOETHANOLAMINE METHYLTRANSFERASE"/>
    <property type="match status" value="1"/>
</dbReference>
<comment type="pathway">
    <text evidence="4">Phospholipid metabolism.</text>
</comment>
<organism evidence="5">
    <name type="scientific">marine metagenome</name>
    <dbReference type="NCBI Taxonomy" id="408172"/>
    <lineage>
        <taxon>unclassified sequences</taxon>
        <taxon>metagenomes</taxon>
        <taxon>ecological metagenomes</taxon>
    </lineage>
</organism>
<dbReference type="GO" id="GO:0032259">
    <property type="term" value="P:methylation"/>
    <property type="evidence" value="ECO:0007669"/>
    <property type="project" value="UniProtKB-KW"/>
</dbReference>
<dbReference type="Pfam" id="PF02353">
    <property type="entry name" value="CMAS"/>
    <property type="match status" value="1"/>
</dbReference>
<dbReference type="PANTHER" id="PTHR44307:SF2">
    <property type="entry name" value="PHOSPHOETHANOLAMINE METHYLTRANSFERASE ISOFORM X1"/>
    <property type="match status" value="1"/>
</dbReference>
<protein>
    <recommendedName>
        <fullName evidence="6">Methyltransferase domain-containing protein</fullName>
    </recommendedName>
</protein>
<evidence type="ECO:0000256" key="2">
    <source>
        <dbReference type="ARBA" id="ARBA00022603"/>
    </source>
</evidence>
<proteinExistence type="predicted"/>
<name>A0A382F0V3_9ZZZZ</name>
<dbReference type="CDD" id="cd02440">
    <property type="entry name" value="AdoMet_MTases"/>
    <property type="match status" value="1"/>
</dbReference>
<gene>
    <name evidence="5" type="ORF">METZ01_LOCUS208615</name>
</gene>
<dbReference type="Gene3D" id="3.40.50.150">
    <property type="entry name" value="Vaccinia Virus protein VP39"/>
    <property type="match status" value="1"/>
</dbReference>
<dbReference type="EMBL" id="UINC01047022">
    <property type="protein sequence ID" value="SVB55761.1"/>
    <property type="molecule type" value="Genomic_DNA"/>
</dbReference>
<dbReference type="InterPro" id="IPR029063">
    <property type="entry name" value="SAM-dependent_MTases_sf"/>
</dbReference>
<evidence type="ECO:0000256" key="3">
    <source>
        <dbReference type="ARBA" id="ARBA00022679"/>
    </source>
</evidence>
<comment type="pathway">
    <text evidence="1">Lipid metabolism.</text>
</comment>
<accession>A0A382F0V3</accession>
<dbReference type="SUPFAM" id="SSF53335">
    <property type="entry name" value="S-adenosyl-L-methionine-dependent methyltransferases"/>
    <property type="match status" value="1"/>
</dbReference>
<sequence length="280" mass="32581">MMQYNLNIKSMKLYNHVDRIYNELKELGKNNSEPLLVDELTNFDQLHYYGTEALDFSINKIGIDSNMTILEIGSGIGGPARYIANKTGATVIALELQSDQNEIALDLTERCGLSKNVKHVCGDFLTYDWDGKKFDAIVSWLTYYHIFEHQILLQKCFNSIKPDGFFYAEDLFSRKPFNEKELSELTKDIYAKYLPDFQTYKHEIEKIGFKLISCEDMSEEWAKFTRNRHVSYNQQKDRHLRVHGEDIYHSINSFYAFIDRYFAKGKLGGIRVTAKKPSSL</sequence>
<evidence type="ECO:0000256" key="4">
    <source>
        <dbReference type="ARBA" id="ARBA00025707"/>
    </source>
</evidence>
<dbReference type="AlphaFoldDB" id="A0A382F0V3"/>
<evidence type="ECO:0008006" key="6">
    <source>
        <dbReference type="Google" id="ProtNLM"/>
    </source>
</evidence>
<evidence type="ECO:0000313" key="5">
    <source>
        <dbReference type="EMBL" id="SVB55761.1"/>
    </source>
</evidence>